<evidence type="ECO:0000256" key="1">
    <source>
        <dbReference type="SAM" id="MobiDB-lite"/>
    </source>
</evidence>
<reference evidence="2" key="1">
    <citation type="journal article" date="2013" name="Genetics">
        <title>The draft genome and transcriptome of Panagrellus redivivus are shaped by the harsh demands of a free-living lifestyle.</title>
        <authorList>
            <person name="Srinivasan J."/>
            <person name="Dillman A.R."/>
            <person name="Macchietto M.G."/>
            <person name="Heikkinen L."/>
            <person name="Lakso M."/>
            <person name="Fracchia K.M."/>
            <person name="Antoshechkin I."/>
            <person name="Mortazavi A."/>
            <person name="Wong G."/>
            <person name="Sternberg P.W."/>
        </authorList>
    </citation>
    <scope>NUCLEOTIDE SEQUENCE [LARGE SCALE GENOMIC DNA]</scope>
    <source>
        <strain evidence="2">MT8872</strain>
    </source>
</reference>
<feature type="region of interest" description="Disordered" evidence="1">
    <location>
        <begin position="110"/>
        <end position="203"/>
    </location>
</feature>
<accession>A0A7E4W4N4</accession>
<dbReference type="Proteomes" id="UP000492821">
    <property type="component" value="Unassembled WGS sequence"/>
</dbReference>
<reference evidence="3" key="2">
    <citation type="submission" date="2020-10" db="UniProtKB">
        <authorList>
            <consortium name="WormBaseParasite"/>
        </authorList>
    </citation>
    <scope>IDENTIFICATION</scope>
</reference>
<feature type="compositionally biased region" description="Acidic residues" evidence="1">
    <location>
        <begin position="259"/>
        <end position="269"/>
    </location>
</feature>
<feature type="region of interest" description="Disordered" evidence="1">
    <location>
        <begin position="355"/>
        <end position="400"/>
    </location>
</feature>
<feature type="compositionally biased region" description="Pro residues" evidence="1">
    <location>
        <begin position="136"/>
        <end position="149"/>
    </location>
</feature>
<feature type="region of interest" description="Disordered" evidence="1">
    <location>
        <begin position="229"/>
        <end position="271"/>
    </location>
</feature>
<feature type="compositionally biased region" description="Polar residues" evidence="1">
    <location>
        <begin position="1"/>
        <end position="11"/>
    </location>
</feature>
<name>A0A7E4W4N4_PANRE</name>
<sequence length="460" mass="50198">MIPNPSSSSKNGAPVTPAAAGRRFMRPTTPLNMGMTTSFANMPHFQVRQLLQQPGLCSRPSMPGAPFPFHASPAPNAYNAMPINHGTPRGNGFPVNPVLPAYNNGYPVHPGLPPYNPGPSSSQFQQYSMDGSPYPLYHPMPQPWNPRPNTPQQYAPLPFVPPYSTPFDDDAPSSSTAQPNRKRPPTPSGISFAPKRPMDESTTFMIDGEGFDMADYPIIVKMPIPKNLSVSTSDDTPTSSSNASKHVPKAEKGETEPSPSDDEGDDDGSDFIINQDVLDAIFRHPNSKKKSFSPEAMGELKSNIVQMMEDYLNDVLTVTEARFEHENSDEAVEAAGQFNFMMKYYAALDRKARKEKNPAEAEGESSNATAPSTKDPSLSAVDSMQPRTTEAPEPVVEEPVPNIPTVTYKDVDDVIWDDPVLHNTPLGFLVLMMSPNDLAAEIQRLEAEAMKLGLEQLGIV</sequence>
<evidence type="ECO:0000313" key="3">
    <source>
        <dbReference type="WBParaSite" id="Pan_g7303.t1"/>
    </source>
</evidence>
<feature type="compositionally biased region" description="Low complexity" evidence="1">
    <location>
        <begin position="229"/>
        <end position="241"/>
    </location>
</feature>
<feature type="compositionally biased region" description="Low complexity" evidence="1">
    <location>
        <begin position="386"/>
        <end position="400"/>
    </location>
</feature>
<protein>
    <submittedName>
        <fullName evidence="3">Myb-like domain-containing protein</fullName>
    </submittedName>
</protein>
<proteinExistence type="predicted"/>
<keyword evidence="2" id="KW-1185">Reference proteome</keyword>
<feature type="region of interest" description="Disordered" evidence="1">
    <location>
        <begin position="1"/>
        <end position="26"/>
    </location>
</feature>
<organism evidence="2 3">
    <name type="scientific">Panagrellus redivivus</name>
    <name type="common">Microworm</name>
    <dbReference type="NCBI Taxonomy" id="6233"/>
    <lineage>
        <taxon>Eukaryota</taxon>
        <taxon>Metazoa</taxon>
        <taxon>Ecdysozoa</taxon>
        <taxon>Nematoda</taxon>
        <taxon>Chromadorea</taxon>
        <taxon>Rhabditida</taxon>
        <taxon>Tylenchina</taxon>
        <taxon>Panagrolaimomorpha</taxon>
        <taxon>Panagrolaimoidea</taxon>
        <taxon>Panagrolaimidae</taxon>
        <taxon>Panagrellus</taxon>
    </lineage>
</organism>
<feature type="compositionally biased region" description="Polar residues" evidence="1">
    <location>
        <begin position="118"/>
        <end position="129"/>
    </location>
</feature>
<dbReference type="AlphaFoldDB" id="A0A7E4W4N4"/>
<dbReference type="WBParaSite" id="Pan_g7303.t1">
    <property type="protein sequence ID" value="Pan_g7303.t1"/>
    <property type="gene ID" value="Pan_g7303"/>
</dbReference>
<evidence type="ECO:0000313" key="2">
    <source>
        <dbReference type="Proteomes" id="UP000492821"/>
    </source>
</evidence>
<feature type="compositionally biased region" description="Polar residues" evidence="1">
    <location>
        <begin position="364"/>
        <end position="382"/>
    </location>
</feature>